<evidence type="ECO:0000259" key="1">
    <source>
        <dbReference type="SMART" id="SM00989"/>
    </source>
</evidence>
<dbReference type="InterPro" id="IPR004096">
    <property type="entry name" value="V4R"/>
</dbReference>
<dbReference type="Pfam" id="PF07700">
    <property type="entry name" value="HNOB"/>
    <property type="match status" value="1"/>
</dbReference>
<evidence type="ECO:0000313" key="2">
    <source>
        <dbReference type="EMBL" id="GHB20838.1"/>
    </source>
</evidence>
<dbReference type="InterPro" id="IPR038158">
    <property type="entry name" value="H-NOX_domain_sf"/>
</dbReference>
<comment type="caution">
    <text evidence="2">The sequence shown here is derived from an EMBL/GenBank/DDBJ whole genome shotgun (WGS) entry which is preliminary data.</text>
</comment>
<name>A0ABQ3DZK5_9GAMM</name>
<sequence>MIGLIQRILIDHIEEAYGEETLAAIRQRAGLETLGRRIDTDYADADTLALFAAAGEHLGLDHEAMMTRYADLFIRWTRVHYPMFFSLAESARAFLGRQPRIHATLGAGLHDETLKARVNDKFRVVDEDEATLTVEYRSDNGLCSLYRALFLRVLEEYGETGEIIEARCRHRGDECCRFVMHFETAPARSPVSAGAGVLLEAELKKVPVTREARE</sequence>
<proteinExistence type="predicted"/>
<keyword evidence="3" id="KW-1185">Reference proteome</keyword>
<organism evidence="2 3">
    <name type="scientific">Salinicola rhizosphaerae</name>
    <dbReference type="NCBI Taxonomy" id="1443141"/>
    <lineage>
        <taxon>Bacteria</taxon>
        <taxon>Pseudomonadati</taxon>
        <taxon>Pseudomonadota</taxon>
        <taxon>Gammaproteobacteria</taxon>
        <taxon>Oceanospirillales</taxon>
        <taxon>Halomonadaceae</taxon>
        <taxon>Salinicola</taxon>
    </lineage>
</organism>
<dbReference type="RefSeq" id="WP_189444499.1">
    <property type="nucleotide sequence ID" value="NZ_BMZI01000004.1"/>
</dbReference>
<dbReference type="InterPro" id="IPR024096">
    <property type="entry name" value="NO_sig/Golgi_transp_ligand-bd"/>
</dbReference>
<protein>
    <recommendedName>
        <fullName evidence="1">4-vinyl reductase 4VR domain-containing protein</fullName>
    </recommendedName>
</protein>
<dbReference type="EMBL" id="BMZI01000004">
    <property type="protein sequence ID" value="GHB20838.1"/>
    <property type="molecule type" value="Genomic_DNA"/>
</dbReference>
<gene>
    <name evidence="2" type="ORF">GCM10009038_19560</name>
</gene>
<dbReference type="InterPro" id="IPR011644">
    <property type="entry name" value="Heme_NO-bd"/>
</dbReference>
<evidence type="ECO:0000313" key="3">
    <source>
        <dbReference type="Proteomes" id="UP000646745"/>
    </source>
</evidence>
<dbReference type="Proteomes" id="UP000646745">
    <property type="component" value="Unassembled WGS sequence"/>
</dbReference>
<accession>A0ABQ3DZK5</accession>
<reference evidence="3" key="1">
    <citation type="journal article" date="2019" name="Int. J. Syst. Evol. Microbiol.">
        <title>The Global Catalogue of Microorganisms (GCM) 10K type strain sequencing project: providing services to taxonomists for standard genome sequencing and annotation.</title>
        <authorList>
            <consortium name="The Broad Institute Genomics Platform"/>
            <consortium name="The Broad Institute Genome Sequencing Center for Infectious Disease"/>
            <person name="Wu L."/>
            <person name="Ma J."/>
        </authorList>
    </citation>
    <scope>NUCLEOTIDE SEQUENCE [LARGE SCALE GENOMIC DNA]</scope>
    <source>
        <strain evidence="3">KCTC 32998</strain>
    </source>
</reference>
<dbReference type="SMART" id="SM00989">
    <property type="entry name" value="V4R"/>
    <property type="match status" value="1"/>
</dbReference>
<dbReference type="Gene3D" id="3.90.1520.10">
    <property type="entry name" value="H-NOX domain"/>
    <property type="match status" value="1"/>
</dbReference>
<dbReference type="SUPFAM" id="SSF111126">
    <property type="entry name" value="Ligand-binding domain in the NO signalling and Golgi transport"/>
    <property type="match status" value="1"/>
</dbReference>
<feature type="domain" description="4-vinyl reductase 4VR" evidence="1">
    <location>
        <begin position="121"/>
        <end position="182"/>
    </location>
</feature>